<keyword evidence="4" id="KW-0687">Ribonucleoprotein</keyword>
<evidence type="ECO:0000256" key="1">
    <source>
        <dbReference type="ARBA" id="ARBA00022679"/>
    </source>
</evidence>
<keyword evidence="4" id="KW-0689">Ribosomal protein</keyword>
<reference evidence="4 5" key="1">
    <citation type="submission" date="2016-10" db="EMBL/GenBank/DDBJ databases">
        <authorList>
            <person name="de Groot N.N."/>
        </authorList>
    </citation>
    <scope>NUCLEOTIDE SEQUENCE [LARGE SCALE GENOMIC DNA]</scope>
    <source>
        <strain evidence="4 5">CPCC 202808</strain>
    </source>
</reference>
<accession>A0A1I2SBF2</accession>
<sequence>MPGELPGEYEVRPPVPDDADELGEVHVRVWREAYQSLVSQEYLDQLDPRRSAERWRVLLSEAPDGRQVRLLGLYEQEIVGFVMVGPPRDDDPPTPRELQVINVLPAHHGTGLADRMLADALGDSPAYLWVMEGNERALAFYRRYGFAADGVTTRHESTGTTLLRMVRR</sequence>
<name>A0A1I2SBF2_9ACTN</name>
<proteinExistence type="predicted"/>
<gene>
    <name evidence="4" type="ORF">SAMN05421678_106119</name>
</gene>
<organism evidence="4 5">
    <name type="scientific">Actinopolymorpha cephalotaxi</name>
    <dbReference type="NCBI Taxonomy" id="504797"/>
    <lineage>
        <taxon>Bacteria</taxon>
        <taxon>Bacillati</taxon>
        <taxon>Actinomycetota</taxon>
        <taxon>Actinomycetes</taxon>
        <taxon>Propionibacteriales</taxon>
        <taxon>Actinopolymorphaceae</taxon>
        <taxon>Actinopolymorpha</taxon>
    </lineage>
</organism>
<dbReference type="Proteomes" id="UP000199052">
    <property type="component" value="Unassembled WGS sequence"/>
</dbReference>
<dbReference type="EMBL" id="FOOI01000006">
    <property type="protein sequence ID" value="SFG48227.1"/>
    <property type="molecule type" value="Genomic_DNA"/>
</dbReference>
<dbReference type="OrthoDB" id="5243635at2"/>
<dbReference type="Pfam" id="PF00583">
    <property type="entry name" value="Acetyltransf_1"/>
    <property type="match status" value="1"/>
</dbReference>
<keyword evidence="2" id="KW-0012">Acyltransferase</keyword>
<dbReference type="InterPro" id="IPR000182">
    <property type="entry name" value="GNAT_dom"/>
</dbReference>
<dbReference type="GO" id="GO:0016747">
    <property type="term" value="F:acyltransferase activity, transferring groups other than amino-acyl groups"/>
    <property type="evidence" value="ECO:0007669"/>
    <property type="project" value="InterPro"/>
</dbReference>
<dbReference type="Gene3D" id="3.40.630.30">
    <property type="match status" value="1"/>
</dbReference>
<evidence type="ECO:0000259" key="3">
    <source>
        <dbReference type="PROSITE" id="PS51186"/>
    </source>
</evidence>
<keyword evidence="1" id="KW-0808">Transferase</keyword>
<dbReference type="InterPro" id="IPR050832">
    <property type="entry name" value="Bact_Acetyltransf"/>
</dbReference>
<feature type="domain" description="N-acetyltransferase" evidence="3">
    <location>
        <begin position="9"/>
        <end position="168"/>
    </location>
</feature>
<dbReference type="AlphaFoldDB" id="A0A1I2SBF2"/>
<dbReference type="GO" id="GO:0005840">
    <property type="term" value="C:ribosome"/>
    <property type="evidence" value="ECO:0007669"/>
    <property type="project" value="UniProtKB-KW"/>
</dbReference>
<protein>
    <submittedName>
        <fullName evidence="4">Ribosomal protein S18 acetylase RimI</fullName>
    </submittedName>
</protein>
<evidence type="ECO:0000313" key="5">
    <source>
        <dbReference type="Proteomes" id="UP000199052"/>
    </source>
</evidence>
<dbReference type="PANTHER" id="PTHR43877">
    <property type="entry name" value="AMINOALKYLPHOSPHONATE N-ACETYLTRANSFERASE-RELATED-RELATED"/>
    <property type="match status" value="1"/>
</dbReference>
<dbReference type="InterPro" id="IPR016181">
    <property type="entry name" value="Acyl_CoA_acyltransferase"/>
</dbReference>
<dbReference type="STRING" id="504797.SAMN05421678_106119"/>
<evidence type="ECO:0000256" key="2">
    <source>
        <dbReference type="ARBA" id="ARBA00023315"/>
    </source>
</evidence>
<evidence type="ECO:0000313" key="4">
    <source>
        <dbReference type="EMBL" id="SFG48227.1"/>
    </source>
</evidence>
<dbReference type="SUPFAM" id="SSF55729">
    <property type="entry name" value="Acyl-CoA N-acyltransferases (Nat)"/>
    <property type="match status" value="1"/>
</dbReference>
<dbReference type="PROSITE" id="PS51186">
    <property type="entry name" value="GNAT"/>
    <property type="match status" value="1"/>
</dbReference>